<proteinExistence type="predicted"/>
<name>A0A930XYJ1_9FLAO</name>
<protein>
    <submittedName>
        <fullName evidence="2">Transposase</fullName>
    </submittedName>
</protein>
<dbReference type="Proteomes" id="UP000646211">
    <property type="component" value="Unassembled WGS sequence"/>
</dbReference>
<feature type="non-terminal residue" evidence="2">
    <location>
        <position position="1"/>
    </location>
</feature>
<dbReference type="GO" id="GO:0004803">
    <property type="term" value="F:transposase activity"/>
    <property type="evidence" value="ECO:0007669"/>
    <property type="project" value="InterPro"/>
</dbReference>
<evidence type="ECO:0000313" key="2">
    <source>
        <dbReference type="EMBL" id="MBF2707883.1"/>
    </source>
</evidence>
<dbReference type="RefSeq" id="WP_194311141.1">
    <property type="nucleotide sequence ID" value="NZ_JADHEC010000006.1"/>
</dbReference>
<feature type="domain" description="Transposase IS4-like" evidence="1">
    <location>
        <begin position="1"/>
        <end position="61"/>
    </location>
</feature>
<dbReference type="GO" id="GO:0003677">
    <property type="term" value="F:DNA binding"/>
    <property type="evidence" value="ECO:0007669"/>
    <property type="project" value="InterPro"/>
</dbReference>
<organism evidence="2 3">
    <name type="scientific">Flavobacterium soyangense</name>
    <dbReference type="NCBI Taxonomy" id="2023265"/>
    <lineage>
        <taxon>Bacteria</taxon>
        <taxon>Pseudomonadati</taxon>
        <taxon>Bacteroidota</taxon>
        <taxon>Flavobacteriia</taxon>
        <taxon>Flavobacteriales</taxon>
        <taxon>Flavobacteriaceae</taxon>
        <taxon>Flavobacterium</taxon>
    </lineage>
</organism>
<dbReference type="EMBL" id="JADHEC010000006">
    <property type="protein sequence ID" value="MBF2707883.1"/>
    <property type="molecule type" value="Genomic_DNA"/>
</dbReference>
<comment type="caution">
    <text evidence="2">The sequence shown here is derived from an EMBL/GenBank/DDBJ whole genome shotgun (WGS) entry which is preliminary data.</text>
</comment>
<sequence>DSSTIRLFSQVMKGVGRNPKGEGKKKGGLKVHMLIDAHSQTPTFVKISEAKLHDKNFIQYLNLPAFSHYQ</sequence>
<evidence type="ECO:0000313" key="3">
    <source>
        <dbReference type="Proteomes" id="UP000646211"/>
    </source>
</evidence>
<gene>
    <name evidence="2" type="ORF">IR213_04655</name>
</gene>
<keyword evidence="3" id="KW-1185">Reference proteome</keyword>
<reference evidence="2" key="1">
    <citation type="submission" date="2020-11" db="EMBL/GenBank/DDBJ databases">
        <title>Genome of Flavobacterium soyangense.</title>
        <authorList>
            <person name="Liu Q."/>
            <person name="Xin Y.-H."/>
        </authorList>
    </citation>
    <scope>NUCLEOTIDE SEQUENCE</scope>
    <source>
        <strain evidence="2">CGMCC 1.13493</strain>
    </source>
</reference>
<dbReference type="GO" id="GO:0006313">
    <property type="term" value="P:DNA transposition"/>
    <property type="evidence" value="ECO:0007669"/>
    <property type="project" value="InterPro"/>
</dbReference>
<evidence type="ECO:0000259" key="1">
    <source>
        <dbReference type="Pfam" id="PF01609"/>
    </source>
</evidence>
<accession>A0A930XYJ1</accession>
<dbReference type="Pfam" id="PF01609">
    <property type="entry name" value="DDE_Tnp_1"/>
    <property type="match status" value="1"/>
</dbReference>
<dbReference type="InterPro" id="IPR002559">
    <property type="entry name" value="Transposase_11"/>
</dbReference>
<dbReference type="AlphaFoldDB" id="A0A930XYJ1"/>